<dbReference type="Gene3D" id="2.30.110.10">
    <property type="entry name" value="Electron Transport, Fmn-binding Protein, Chain A"/>
    <property type="match status" value="1"/>
</dbReference>
<dbReference type="GO" id="GO:0010181">
    <property type="term" value="F:FMN binding"/>
    <property type="evidence" value="ECO:0007669"/>
    <property type="project" value="InterPro"/>
</dbReference>
<evidence type="ECO:0000313" key="6">
    <source>
        <dbReference type="Proteomes" id="UP000799444"/>
    </source>
</evidence>
<proteinExistence type="inferred from homology"/>
<protein>
    <recommendedName>
        <fullName evidence="4">Flavin reductase like domain-containing protein</fullName>
    </recommendedName>
</protein>
<dbReference type="InterPro" id="IPR012349">
    <property type="entry name" value="Split_barrel_FMN-bd"/>
</dbReference>
<keyword evidence="2" id="KW-0285">Flavoprotein</keyword>
<evidence type="ECO:0000256" key="1">
    <source>
        <dbReference type="ARBA" id="ARBA00001917"/>
    </source>
</evidence>
<dbReference type="PANTHER" id="PTHR43567">
    <property type="entry name" value="FLAVOREDOXIN-RELATED-RELATED"/>
    <property type="match status" value="1"/>
</dbReference>
<evidence type="ECO:0000256" key="3">
    <source>
        <dbReference type="ARBA" id="ARBA00038054"/>
    </source>
</evidence>
<evidence type="ECO:0000259" key="4">
    <source>
        <dbReference type="Pfam" id="PF01613"/>
    </source>
</evidence>
<evidence type="ECO:0000256" key="2">
    <source>
        <dbReference type="ARBA" id="ARBA00022630"/>
    </source>
</evidence>
<dbReference type="Proteomes" id="UP000799444">
    <property type="component" value="Unassembled WGS sequence"/>
</dbReference>
<evidence type="ECO:0000313" key="5">
    <source>
        <dbReference type="EMBL" id="KAF2730383.1"/>
    </source>
</evidence>
<dbReference type="SUPFAM" id="SSF50475">
    <property type="entry name" value="FMN-binding split barrel"/>
    <property type="match status" value="1"/>
</dbReference>
<accession>A0A9P4QMZ8</accession>
<dbReference type="PANTHER" id="PTHR43567:SF1">
    <property type="entry name" value="FLAVOREDOXIN"/>
    <property type="match status" value="1"/>
</dbReference>
<name>A0A9P4QMZ8_9PLEO</name>
<dbReference type="OrthoDB" id="10250990at2759"/>
<dbReference type="InterPro" id="IPR002563">
    <property type="entry name" value="Flavin_Rdtase-like_dom"/>
</dbReference>
<comment type="cofactor">
    <cofactor evidence="1">
        <name>FMN</name>
        <dbReference type="ChEBI" id="CHEBI:58210"/>
    </cofactor>
</comment>
<comment type="similarity">
    <text evidence="3">Belongs to the flavoredoxin family.</text>
</comment>
<dbReference type="AlphaFoldDB" id="A0A9P4QMZ8"/>
<dbReference type="Pfam" id="PF01613">
    <property type="entry name" value="Flavin_Reduct"/>
    <property type="match status" value="1"/>
</dbReference>
<sequence>MAHSIISPAILYFGTPVVIISSENEDGTSNLCAISSAWWLGYQCMLGFASESKTPLNMIRTGHCVVNLPDDTMARHVNALATTTGSDPVSDDKIRRGYRFEKDKWTCAGLTPQKSDLVRPARVKECPVQMECELVKTHSMLSNSTNLSGVLNAIEVRVVRIHILDELRMSGHPNRVDPDKWRPMIMSFQELYGLRDGKLDKSDLANVEEEKYRALTVDDRKKKVTAEEIEG</sequence>
<comment type="caution">
    <text evidence="5">The sequence shown here is derived from an EMBL/GenBank/DDBJ whole genome shotgun (WGS) entry which is preliminary data.</text>
</comment>
<reference evidence="5" key="1">
    <citation type="journal article" date="2020" name="Stud. Mycol.">
        <title>101 Dothideomycetes genomes: a test case for predicting lifestyles and emergence of pathogens.</title>
        <authorList>
            <person name="Haridas S."/>
            <person name="Albert R."/>
            <person name="Binder M."/>
            <person name="Bloem J."/>
            <person name="Labutti K."/>
            <person name="Salamov A."/>
            <person name="Andreopoulos B."/>
            <person name="Baker S."/>
            <person name="Barry K."/>
            <person name="Bills G."/>
            <person name="Bluhm B."/>
            <person name="Cannon C."/>
            <person name="Castanera R."/>
            <person name="Culley D."/>
            <person name="Daum C."/>
            <person name="Ezra D."/>
            <person name="Gonzalez J."/>
            <person name="Henrissat B."/>
            <person name="Kuo A."/>
            <person name="Liang C."/>
            <person name="Lipzen A."/>
            <person name="Lutzoni F."/>
            <person name="Magnuson J."/>
            <person name="Mondo S."/>
            <person name="Nolan M."/>
            <person name="Ohm R."/>
            <person name="Pangilinan J."/>
            <person name="Park H.-J."/>
            <person name="Ramirez L."/>
            <person name="Alfaro M."/>
            <person name="Sun H."/>
            <person name="Tritt A."/>
            <person name="Yoshinaga Y."/>
            <person name="Zwiers L.-H."/>
            <person name="Turgeon B."/>
            <person name="Goodwin S."/>
            <person name="Spatafora J."/>
            <person name="Crous P."/>
            <person name="Grigoriev I."/>
        </authorList>
    </citation>
    <scope>NUCLEOTIDE SEQUENCE</scope>
    <source>
        <strain evidence="5">CBS 125425</strain>
    </source>
</reference>
<organism evidence="5 6">
    <name type="scientific">Polyplosphaeria fusca</name>
    <dbReference type="NCBI Taxonomy" id="682080"/>
    <lineage>
        <taxon>Eukaryota</taxon>
        <taxon>Fungi</taxon>
        <taxon>Dikarya</taxon>
        <taxon>Ascomycota</taxon>
        <taxon>Pezizomycotina</taxon>
        <taxon>Dothideomycetes</taxon>
        <taxon>Pleosporomycetidae</taxon>
        <taxon>Pleosporales</taxon>
        <taxon>Tetraplosphaeriaceae</taxon>
        <taxon>Polyplosphaeria</taxon>
    </lineage>
</organism>
<gene>
    <name evidence="5" type="ORF">EJ04DRAFT_545788</name>
</gene>
<dbReference type="InterPro" id="IPR052174">
    <property type="entry name" value="Flavoredoxin"/>
</dbReference>
<feature type="domain" description="Flavin reductase like" evidence="4">
    <location>
        <begin position="13"/>
        <end position="140"/>
    </location>
</feature>
<dbReference type="EMBL" id="ML996219">
    <property type="protein sequence ID" value="KAF2730383.1"/>
    <property type="molecule type" value="Genomic_DNA"/>
</dbReference>
<keyword evidence="6" id="KW-1185">Reference proteome</keyword>